<protein>
    <submittedName>
        <fullName evidence="2">Uncharacterized protein</fullName>
    </submittedName>
</protein>
<dbReference type="AlphaFoldDB" id="A0AA39VPE4"/>
<evidence type="ECO:0000313" key="2">
    <source>
        <dbReference type="EMBL" id="KAK0585448.1"/>
    </source>
</evidence>
<comment type="caution">
    <text evidence="2">The sequence shown here is derived from an EMBL/GenBank/DDBJ whole genome shotgun (WGS) entry which is preliminary data.</text>
</comment>
<evidence type="ECO:0000256" key="1">
    <source>
        <dbReference type="SAM" id="MobiDB-lite"/>
    </source>
</evidence>
<keyword evidence="3" id="KW-1185">Reference proteome</keyword>
<dbReference type="Proteomes" id="UP001168877">
    <property type="component" value="Unassembled WGS sequence"/>
</dbReference>
<reference evidence="2" key="2">
    <citation type="submission" date="2023-06" db="EMBL/GenBank/DDBJ databases">
        <authorList>
            <person name="Swenson N.G."/>
            <person name="Wegrzyn J.L."/>
            <person name="Mcevoy S.L."/>
        </authorList>
    </citation>
    <scope>NUCLEOTIDE SEQUENCE</scope>
    <source>
        <strain evidence="2">NS2018</strain>
        <tissue evidence="2">Leaf</tissue>
    </source>
</reference>
<proteinExistence type="predicted"/>
<reference evidence="2" key="1">
    <citation type="journal article" date="2022" name="Plant J.">
        <title>Strategies of tolerance reflected in two North American maple genomes.</title>
        <authorList>
            <person name="McEvoy S.L."/>
            <person name="Sezen U.U."/>
            <person name="Trouern-Trend A."/>
            <person name="McMahon S.M."/>
            <person name="Schaberg P.G."/>
            <person name="Yang J."/>
            <person name="Wegrzyn J.L."/>
            <person name="Swenson N.G."/>
        </authorList>
    </citation>
    <scope>NUCLEOTIDE SEQUENCE</scope>
    <source>
        <strain evidence="2">NS2018</strain>
    </source>
</reference>
<organism evidence="2 3">
    <name type="scientific">Acer saccharum</name>
    <name type="common">Sugar maple</name>
    <dbReference type="NCBI Taxonomy" id="4024"/>
    <lineage>
        <taxon>Eukaryota</taxon>
        <taxon>Viridiplantae</taxon>
        <taxon>Streptophyta</taxon>
        <taxon>Embryophyta</taxon>
        <taxon>Tracheophyta</taxon>
        <taxon>Spermatophyta</taxon>
        <taxon>Magnoliopsida</taxon>
        <taxon>eudicotyledons</taxon>
        <taxon>Gunneridae</taxon>
        <taxon>Pentapetalae</taxon>
        <taxon>rosids</taxon>
        <taxon>malvids</taxon>
        <taxon>Sapindales</taxon>
        <taxon>Sapindaceae</taxon>
        <taxon>Hippocastanoideae</taxon>
        <taxon>Acereae</taxon>
        <taxon>Acer</taxon>
    </lineage>
</organism>
<accession>A0AA39VPE4</accession>
<sequence>MLKLNIDVVVKVGFAPIEIGVMIRNDQSGVVATLSRSLLGAFSANLSEFLALKERCGGRPVRNGSASGHDEVSGGSSACEDCCGDRELEGKDSCDQKPYLSISKTKTHHYPSQSPNRETP</sequence>
<gene>
    <name evidence="2" type="ORF">LWI29_028715</name>
</gene>
<evidence type="ECO:0000313" key="3">
    <source>
        <dbReference type="Proteomes" id="UP001168877"/>
    </source>
</evidence>
<name>A0AA39VPE4_ACESA</name>
<feature type="region of interest" description="Disordered" evidence="1">
    <location>
        <begin position="60"/>
        <end position="80"/>
    </location>
</feature>
<dbReference type="EMBL" id="JAUESC010000383">
    <property type="protein sequence ID" value="KAK0585448.1"/>
    <property type="molecule type" value="Genomic_DNA"/>
</dbReference>